<keyword evidence="3" id="KW-1185">Reference proteome</keyword>
<feature type="compositionally biased region" description="Low complexity" evidence="1">
    <location>
        <begin position="164"/>
        <end position="181"/>
    </location>
</feature>
<feature type="compositionally biased region" description="Basic and acidic residues" evidence="1">
    <location>
        <begin position="325"/>
        <end position="334"/>
    </location>
</feature>
<sequence length="345" mass="36643">MLPTSQQSTRTGTGPPTASSQLPKPAKHPARSALKNTTTTAKATTAATASRLSRSSSALLRHPTSSTSETSKSSSRLPHPSPRRRAPPPSSPLRQMAHSACSASEKIKGTYLSQTRQRTVSSTESAVVVETGLGTNTKISTPTREVRTEPNRSGYPTPPTSDNKSGGLRTSKKGSSSSGRSPLDRDASSDRKTNDTVPSHEVRAVYDASLSSKESQMSAFLVLPHNTEPNFPPSITVADDKILQAANSYTEASDSGTPQLISSLRIKSKPESYEPSTKPTRDAYGITPLPLSSVSSNVGPSDTSAIEGTTKLKAHSHPTPSTRTNSEHKKENHDPFLAPMPPDRP</sequence>
<feature type="non-terminal residue" evidence="2">
    <location>
        <position position="345"/>
    </location>
</feature>
<feature type="compositionally biased region" description="Low complexity" evidence="1">
    <location>
        <begin position="119"/>
        <end position="131"/>
    </location>
</feature>
<protein>
    <submittedName>
        <fullName evidence="2">Uncharacterized protein</fullName>
    </submittedName>
</protein>
<accession>A0A4S4L132</accession>
<evidence type="ECO:0000313" key="3">
    <source>
        <dbReference type="Proteomes" id="UP000310158"/>
    </source>
</evidence>
<organism evidence="2 3">
    <name type="scientific">Bondarzewia mesenterica</name>
    <dbReference type="NCBI Taxonomy" id="1095465"/>
    <lineage>
        <taxon>Eukaryota</taxon>
        <taxon>Fungi</taxon>
        <taxon>Dikarya</taxon>
        <taxon>Basidiomycota</taxon>
        <taxon>Agaricomycotina</taxon>
        <taxon>Agaricomycetes</taxon>
        <taxon>Russulales</taxon>
        <taxon>Bondarzewiaceae</taxon>
        <taxon>Bondarzewia</taxon>
    </lineage>
</organism>
<reference evidence="2 3" key="1">
    <citation type="submission" date="2019-02" db="EMBL/GenBank/DDBJ databases">
        <title>Genome sequencing of the rare red list fungi Bondarzewia mesenterica.</title>
        <authorList>
            <person name="Buettner E."/>
            <person name="Kellner H."/>
        </authorList>
    </citation>
    <scope>NUCLEOTIDE SEQUENCE [LARGE SCALE GENOMIC DNA]</scope>
    <source>
        <strain evidence="2 3">DSM 108281</strain>
    </source>
</reference>
<dbReference type="EMBL" id="SGPL01001067">
    <property type="protein sequence ID" value="THH05006.1"/>
    <property type="molecule type" value="Genomic_DNA"/>
</dbReference>
<evidence type="ECO:0000256" key="1">
    <source>
        <dbReference type="SAM" id="MobiDB-lite"/>
    </source>
</evidence>
<feature type="region of interest" description="Disordered" evidence="1">
    <location>
        <begin position="248"/>
        <end position="345"/>
    </location>
</feature>
<feature type="compositionally biased region" description="Basic and acidic residues" evidence="1">
    <location>
        <begin position="182"/>
        <end position="201"/>
    </location>
</feature>
<evidence type="ECO:0000313" key="2">
    <source>
        <dbReference type="EMBL" id="THH05006.1"/>
    </source>
</evidence>
<feature type="compositionally biased region" description="Polar residues" evidence="1">
    <location>
        <begin position="133"/>
        <end position="143"/>
    </location>
</feature>
<feature type="compositionally biased region" description="Polar residues" evidence="1">
    <location>
        <begin position="290"/>
        <end position="307"/>
    </location>
</feature>
<dbReference type="AlphaFoldDB" id="A0A4S4L132"/>
<feature type="compositionally biased region" description="Low complexity" evidence="1">
    <location>
        <begin position="32"/>
        <end position="78"/>
    </location>
</feature>
<dbReference type="Proteomes" id="UP000310158">
    <property type="component" value="Unassembled WGS sequence"/>
</dbReference>
<feature type="compositionally biased region" description="Polar residues" evidence="1">
    <location>
        <begin position="248"/>
        <end position="262"/>
    </location>
</feature>
<proteinExistence type="predicted"/>
<name>A0A4S4L132_9AGAM</name>
<feature type="compositionally biased region" description="Polar residues" evidence="1">
    <location>
        <begin position="1"/>
        <end position="22"/>
    </location>
</feature>
<gene>
    <name evidence="2" type="ORF">EW146_g10017</name>
</gene>
<comment type="caution">
    <text evidence="2">The sequence shown here is derived from an EMBL/GenBank/DDBJ whole genome shotgun (WGS) entry which is preliminary data.</text>
</comment>
<feature type="region of interest" description="Disordered" evidence="1">
    <location>
        <begin position="1"/>
        <end position="201"/>
    </location>
</feature>